<dbReference type="Gene3D" id="1.20.1250.20">
    <property type="entry name" value="MFS general substrate transporter like domains"/>
    <property type="match status" value="1"/>
</dbReference>
<evidence type="ECO:0000256" key="5">
    <source>
        <dbReference type="ARBA" id="ARBA00044504"/>
    </source>
</evidence>
<feature type="transmembrane region" description="Helical" evidence="6">
    <location>
        <begin position="146"/>
        <end position="165"/>
    </location>
</feature>
<evidence type="ECO:0000256" key="6">
    <source>
        <dbReference type="SAM" id="Phobius"/>
    </source>
</evidence>
<feature type="transmembrane region" description="Helical" evidence="6">
    <location>
        <begin position="105"/>
        <end position="125"/>
    </location>
</feature>
<feature type="transmembrane region" description="Helical" evidence="6">
    <location>
        <begin position="45"/>
        <end position="68"/>
    </location>
</feature>
<evidence type="ECO:0000313" key="8">
    <source>
        <dbReference type="Proteomes" id="UP000594638"/>
    </source>
</evidence>
<keyword evidence="3 6" id="KW-1133">Transmembrane helix</keyword>
<feature type="transmembrane region" description="Helical" evidence="6">
    <location>
        <begin position="6"/>
        <end position="33"/>
    </location>
</feature>
<protein>
    <submittedName>
        <fullName evidence="7">High affinity nitrate transporter -like</fullName>
    </submittedName>
</protein>
<evidence type="ECO:0000256" key="1">
    <source>
        <dbReference type="ARBA" id="ARBA00004141"/>
    </source>
</evidence>
<dbReference type="Proteomes" id="UP000594638">
    <property type="component" value="Unassembled WGS sequence"/>
</dbReference>
<evidence type="ECO:0000256" key="2">
    <source>
        <dbReference type="ARBA" id="ARBA00022692"/>
    </source>
</evidence>
<dbReference type="OrthoDB" id="1932998at2759"/>
<comment type="subcellular location">
    <subcellularLocation>
        <location evidence="1">Membrane</location>
        <topology evidence="1">Multi-pass membrane protein</topology>
    </subcellularLocation>
</comment>
<evidence type="ECO:0000256" key="4">
    <source>
        <dbReference type="ARBA" id="ARBA00023136"/>
    </source>
</evidence>
<evidence type="ECO:0000256" key="3">
    <source>
        <dbReference type="ARBA" id="ARBA00022989"/>
    </source>
</evidence>
<dbReference type="PANTHER" id="PTHR23515">
    <property type="entry name" value="HIGH-AFFINITY NITRATE TRANSPORTER 2.3"/>
    <property type="match status" value="1"/>
</dbReference>
<reference evidence="7 8" key="1">
    <citation type="submission" date="2019-12" db="EMBL/GenBank/DDBJ databases">
        <authorList>
            <person name="Alioto T."/>
            <person name="Alioto T."/>
            <person name="Gomez Garrido J."/>
        </authorList>
    </citation>
    <scope>NUCLEOTIDE SEQUENCE [LARGE SCALE GENOMIC DNA]</scope>
</reference>
<evidence type="ECO:0000313" key="7">
    <source>
        <dbReference type="EMBL" id="CAA3022722.1"/>
    </source>
</evidence>
<dbReference type="SUPFAM" id="SSF103473">
    <property type="entry name" value="MFS general substrate transporter"/>
    <property type="match status" value="1"/>
</dbReference>
<proteinExistence type="inferred from homology"/>
<comment type="similarity">
    <text evidence="5">Belongs to the major facilitator superfamily. Phosphate:H(+) symporter (TC 2.A.1.9) family.</text>
</comment>
<dbReference type="Gramene" id="OE9A084110T1">
    <property type="protein sequence ID" value="OE9A084110C1"/>
    <property type="gene ID" value="OE9A084110"/>
</dbReference>
<keyword evidence="4 6" id="KW-0472">Membrane</keyword>
<accession>A0A8S0V0Y3</accession>
<comment type="caution">
    <text evidence="7">The sequence shown here is derived from an EMBL/GenBank/DDBJ whole genome shotgun (WGS) entry which is preliminary data.</text>
</comment>
<dbReference type="AlphaFoldDB" id="A0A8S0V0Y3"/>
<keyword evidence="2 6" id="KW-0812">Transmembrane</keyword>
<dbReference type="GO" id="GO:0016020">
    <property type="term" value="C:membrane"/>
    <property type="evidence" value="ECO:0007669"/>
    <property type="project" value="UniProtKB-SubCell"/>
</dbReference>
<organism evidence="7 8">
    <name type="scientific">Olea europaea subsp. europaea</name>
    <dbReference type="NCBI Taxonomy" id="158383"/>
    <lineage>
        <taxon>Eukaryota</taxon>
        <taxon>Viridiplantae</taxon>
        <taxon>Streptophyta</taxon>
        <taxon>Embryophyta</taxon>
        <taxon>Tracheophyta</taxon>
        <taxon>Spermatophyta</taxon>
        <taxon>Magnoliopsida</taxon>
        <taxon>eudicotyledons</taxon>
        <taxon>Gunneridae</taxon>
        <taxon>Pentapetalae</taxon>
        <taxon>asterids</taxon>
        <taxon>lamiids</taxon>
        <taxon>Lamiales</taxon>
        <taxon>Oleaceae</taxon>
        <taxon>Oleeae</taxon>
        <taxon>Olea</taxon>
    </lineage>
</organism>
<dbReference type="GO" id="GO:0015112">
    <property type="term" value="F:nitrate transmembrane transporter activity"/>
    <property type="evidence" value="ECO:0007669"/>
    <property type="project" value="InterPro"/>
</dbReference>
<dbReference type="EMBL" id="CACTIH010009075">
    <property type="protein sequence ID" value="CAA3022722.1"/>
    <property type="molecule type" value="Genomic_DNA"/>
</dbReference>
<dbReference type="InterPro" id="IPR044772">
    <property type="entry name" value="NO3_transporter"/>
</dbReference>
<name>A0A8S0V0Y3_OLEEU</name>
<gene>
    <name evidence="7" type="ORF">OLEA9_A084110</name>
</gene>
<keyword evidence="8" id="KW-1185">Reference proteome</keyword>
<sequence>MFNSSIIGLINGVAAGWGDMGGGVCQLLMPLLFHMIKVCGATPFTAWRIAFFIPGWLYLIIGVMVLTLGQDLPDGNLSTLQKRGSIHKDKFSKLLKYAVTNYKTWVFAFIYGFFMGVELCMNNIIAEYFYDRYAAIRHVRHSTDALYARFYHFIALDSFTFWVYFKVVFITTRNCQG</sequence>
<dbReference type="InterPro" id="IPR036259">
    <property type="entry name" value="MFS_trans_sf"/>
</dbReference>